<name>A0A3G5A164_9VIRU</name>
<organism evidence="2">
    <name type="scientific">Harvfovirus sp</name>
    <dbReference type="NCBI Taxonomy" id="2487768"/>
    <lineage>
        <taxon>Viruses</taxon>
        <taxon>Varidnaviria</taxon>
        <taxon>Bamfordvirae</taxon>
        <taxon>Nucleocytoviricota</taxon>
        <taxon>Megaviricetes</taxon>
        <taxon>Imitervirales</taxon>
        <taxon>Mimiviridae</taxon>
        <taxon>Klosneuvirinae</taxon>
    </lineage>
</organism>
<sequence>MSSFAIPPDTTVPTPGLTSKQRWLYAGFGGLVGIAVGIGLTLAVIGHLLQQGRRH</sequence>
<keyword evidence="1" id="KW-0472">Membrane</keyword>
<evidence type="ECO:0000313" key="2">
    <source>
        <dbReference type="EMBL" id="AYV80880.1"/>
    </source>
</evidence>
<keyword evidence="1" id="KW-1133">Transmembrane helix</keyword>
<proteinExistence type="predicted"/>
<feature type="transmembrane region" description="Helical" evidence="1">
    <location>
        <begin position="23"/>
        <end position="49"/>
    </location>
</feature>
<gene>
    <name evidence="2" type="ORF">Harvfovirus9_10</name>
</gene>
<protein>
    <submittedName>
        <fullName evidence="2">Uncharacterized protein</fullName>
    </submittedName>
</protein>
<keyword evidence="1" id="KW-0812">Transmembrane</keyword>
<evidence type="ECO:0000256" key="1">
    <source>
        <dbReference type="SAM" id="Phobius"/>
    </source>
</evidence>
<dbReference type="EMBL" id="MK072251">
    <property type="protein sequence ID" value="AYV80880.1"/>
    <property type="molecule type" value="Genomic_DNA"/>
</dbReference>
<accession>A0A3G5A164</accession>
<reference evidence="2" key="1">
    <citation type="submission" date="2018-10" db="EMBL/GenBank/DDBJ databases">
        <title>Hidden diversity of soil giant viruses.</title>
        <authorList>
            <person name="Schulz F."/>
            <person name="Alteio L."/>
            <person name="Goudeau D."/>
            <person name="Ryan E.M."/>
            <person name="Malmstrom R.R."/>
            <person name="Blanchard J."/>
            <person name="Woyke T."/>
        </authorList>
    </citation>
    <scope>NUCLEOTIDE SEQUENCE</scope>
    <source>
        <strain evidence="2">HAV1</strain>
    </source>
</reference>